<protein>
    <submittedName>
        <fullName evidence="1">Uncharacterized protein</fullName>
    </submittedName>
</protein>
<gene>
    <name evidence="1" type="ORF">CVT26_015417</name>
</gene>
<dbReference type="AlphaFoldDB" id="A0A409YED7"/>
<organism evidence="1 2">
    <name type="scientific">Gymnopilus dilepis</name>
    <dbReference type="NCBI Taxonomy" id="231916"/>
    <lineage>
        <taxon>Eukaryota</taxon>
        <taxon>Fungi</taxon>
        <taxon>Dikarya</taxon>
        <taxon>Basidiomycota</taxon>
        <taxon>Agaricomycotina</taxon>
        <taxon>Agaricomycetes</taxon>
        <taxon>Agaricomycetidae</taxon>
        <taxon>Agaricales</taxon>
        <taxon>Agaricineae</taxon>
        <taxon>Hymenogastraceae</taxon>
        <taxon>Gymnopilus</taxon>
    </lineage>
</organism>
<keyword evidence="2" id="KW-1185">Reference proteome</keyword>
<accession>A0A409YED7</accession>
<dbReference type="EMBL" id="NHYE01000944">
    <property type="protein sequence ID" value="PPR01367.1"/>
    <property type="molecule type" value="Genomic_DNA"/>
</dbReference>
<proteinExistence type="predicted"/>
<reference evidence="1 2" key="1">
    <citation type="journal article" date="2018" name="Evol. Lett.">
        <title>Horizontal gene cluster transfer increased hallucinogenic mushroom diversity.</title>
        <authorList>
            <person name="Reynolds H.T."/>
            <person name="Vijayakumar V."/>
            <person name="Gluck-Thaler E."/>
            <person name="Korotkin H.B."/>
            <person name="Matheny P.B."/>
            <person name="Slot J.C."/>
        </authorList>
    </citation>
    <scope>NUCLEOTIDE SEQUENCE [LARGE SCALE GENOMIC DNA]</scope>
    <source>
        <strain evidence="1 2">SRW20</strain>
    </source>
</reference>
<dbReference type="InParanoid" id="A0A409YED7"/>
<evidence type="ECO:0000313" key="2">
    <source>
        <dbReference type="Proteomes" id="UP000284706"/>
    </source>
</evidence>
<dbReference type="Proteomes" id="UP000284706">
    <property type="component" value="Unassembled WGS sequence"/>
</dbReference>
<evidence type="ECO:0000313" key="1">
    <source>
        <dbReference type="EMBL" id="PPR01367.1"/>
    </source>
</evidence>
<comment type="caution">
    <text evidence="1">The sequence shown here is derived from an EMBL/GenBank/DDBJ whole genome shotgun (WGS) entry which is preliminary data.</text>
</comment>
<sequence length="61" mass="6595">MAKIKITTLVSELSASMISLWLNGCKDSFEAWNILNSLKLLTVGAQILLTGLKMESPTAAQ</sequence>
<name>A0A409YED7_9AGAR</name>